<dbReference type="InterPro" id="IPR002048">
    <property type="entry name" value="EF_hand_dom"/>
</dbReference>
<protein>
    <recommendedName>
        <fullName evidence="5">EF-hand domain-containing protein</fullName>
    </recommendedName>
</protein>
<dbReference type="Pfam" id="PF13499">
    <property type="entry name" value="EF-hand_7"/>
    <property type="match status" value="1"/>
</dbReference>
<evidence type="ECO:0000256" key="1">
    <source>
        <dbReference type="ARBA" id="ARBA00022723"/>
    </source>
</evidence>
<gene>
    <name evidence="6" type="ORF">PPYR1160_LOCUS14039</name>
</gene>
<organism evidence="6">
    <name type="scientific">Pinguiococcus pyrenoidosus</name>
    <dbReference type="NCBI Taxonomy" id="172671"/>
    <lineage>
        <taxon>Eukaryota</taxon>
        <taxon>Sar</taxon>
        <taxon>Stramenopiles</taxon>
        <taxon>Ochrophyta</taxon>
        <taxon>Pinguiophyceae</taxon>
        <taxon>Pinguiochrysidales</taxon>
        <taxon>Pinguiochrysidaceae</taxon>
        <taxon>Pinguiococcus</taxon>
    </lineage>
</organism>
<evidence type="ECO:0000256" key="2">
    <source>
        <dbReference type="ARBA" id="ARBA00022737"/>
    </source>
</evidence>
<feature type="domain" description="EF-hand" evidence="5">
    <location>
        <begin position="150"/>
        <end position="179"/>
    </location>
</feature>
<dbReference type="SMART" id="SM00054">
    <property type="entry name" value="EFh"/>
    <property type="match status" value="2"/>
</dbReference>
<dbReference type="InterPro" id="IPR018247">
    <property type="entry name" value="EF_Hand_1_Ca_BS"/>
</dbReference>
<dbReference type="PANTHER" id="PTHR10891">
    <property type="entry name" value="EF-HAND CALCIUM-BINDING DOMAIN CONTAINING PROTEIN"/>
    <property type="match status" value="1"/>
</dbReference>
<evidence type="ECO:0000256" key="4">
    <source>
        <dbReference type="SAM" id="MobiDB-lite"/>
    </source>
</evidence>
<name>A0A7R9UF79_9STRA</name>
<keyword evidence="1" id="KW-0479">Metal-binding</keyword>
<evidence type="ECO:0000259" key="5">
    <source>
        <dbReference type="PROSITE" id="PS50222"/>
    </source>
</evidence>
<dbReference type="AlphaFoldDB" id="A0A7R9UF79"/>
<evidence type="ECO:0000256" key="3">
    <source>
        <dbReference type="ARBA" id="ARBA00022837"/>
    </source>
</evidence>
<dbReference type="GO" id="GO:0005509">
    <property type="term" value="F:calcium ion binding"/>
    <property type="evidence" value="ECO:0007669"/>
    <property type="project" value="InterPro"/>
</dbReference>
<dbReference type="PROSITE" id="PS50222">
    <property type="entry name" value="EF_HAND_2"/>
    <property type="match status" value="2"/>
</dbReference>
<dbReference type="PROSITE" id="PS00018">
    <property type="entry name" value="EF_HAND_1"/>
    <property type="match status" value="2"/>
</dbReference>
<dbReference type="InterPro" id="IPR001751">
    <property type="entry name" value="S100/CaBP7/8-like_CS"/>
</dbReference>
<evidence type="ECO:0000313" key="6">
    <source>
        <dbReference type="EMBL" id="CAD8264536.1"/>
    </source>
</evidence>
<accession>A0A7R9UF79</accession>
<proteinExistence type="predicted"/>
<feature type="region of interest" description="Disordered" evidence="4">
    <location>
        <begin position="177"/>
        <end position="204"/>
    </location>
</feature>
<dbReference type="SUPFAM" id="SSF47473">
    <property type="entry name" value="EF-hand"/>
    <property type="match status" value="1"/>
</dbReference>
<dbReference type="EMBL" id="HBEA01018475">
    <property type="protein sequence ID" value="CAD8264536.1"/>
    <property type="molecule type" value="Transcribed_RNA"/>
</dbReference>
<keyword evidence="2" id="KW-0677">Repeat</keyword>
<feature type="domain" description="EF-hand" evidence="5">
    <location>
        <begin position="110"/>
        <end position="145"/>
    </location>
</feature>
<feature type="region of interest" description="Disordered" evidence="4">
    <location>
        <begin position="217"/>
        <end position="255"/>
    </location>
</feature>
<reference evidence="6" key="1">
    <citation type="submission" date="2021-01" db="EMBL/GenBank/DDBJ databases">
        <authorList>
            <person name="Corre E."/>
            <person name="Pelletier E."/>
            <person name="Niang G."/>
            <person name="Scheremetjew M."/>
            <person name="Finn R."/>
            <person name="Kale V."/>
            <person name="Holt S."/>
            <person name="Cochrane G."/>
            <person name="Meng A."/>
            <person name="Brown T."/>
            <person name="Cohen L."/>
        </authorList>
    </citation>
    <scope>NUCLEOTIDE SEQUENCE</scope>
    <source>
        <strain evidence="6">CCMP2078</strain>
    </source>
</reference>
<dbReference type="CDD" id="cd00051">
    <property type="entry name" value="EFh"/>
    <property type="match status" value="1"/>
</dbReference>
<sequence>MAFVSKTPNETRKKLLEEEPLEGESIVIGILTLEDIVEKILDEDIKDEEDLIRENVTALVKRGIERWKGWFATGKKFRLKAKSREGSNSRGNIRMNLDSLADAIEDMSKEQLDFLMQVFAIFDRDGDGKISQEELDQVLKAYDVKEVHRKKLFEALDDNGDGSVDFTEFANLMALEDPGEAKTDQASETSTESKPTGDAVKDMRAKVKDTKFVKGWSQSGRRLQGDDWEGEELHLTKRPPAGKANYGSMDAQARS</sequence>
<keyword evidence="3" id="KW-0106">Calcium</keyword>
<dbReference type="PROSITE" id="PS00303">
    <property type="entry name" value="S100_CABP"/>
    <property type="match status" value="1"/>
</dbReference>
<dbReference type="Gene3D" id="1.10.238.10">
    <property type="entry name" value="EF-hand"/>
    <property type="match status" value="1"/>
</dbReference>
<dbReference type="InterPro" id="IPR011992">
    <property type="entry name" value="EF-hand-dom_pair"/>
</dbReference>
<dbReference type="InterPro" id="IPR039647">
    <property type="entry name" value="EF_hand_pair_protein_CML-like"/>
</dbReference>